<dbReference type="Pfam" id="PF02381">
    <property type="entry name" value="MraZ"/>
    <property type="match status" value="1"/>
</dbReference>
<feature type="domain" description="SpoVT-AbrB" evidence="9">
    <location>
        <begin position="7"/>
        <end position="52"/>
    </location>
</feature>
<dbReference type="STRING" id="28181.BEN30_07840"/>
<accession>A0A1E5Q947</accession>
<comment type="caution">
    <text evidence="10">The sequence shown here is derived from an EMBL/GenBank/DDBJ whole genome shotgun (WGS) entry which is preliminary data.</text>
</comment>
<dbReference type="HAMAP" id="MF_01008">
    <property type="entry name" value="MraZ"/>
    <property type="match status" value="1"/>
</dbReference>
<keyword evidence="6 7" id="KW-0804">Transcription</keyword>
<dbReference type="GO" id="GO:2000143">
    <property type="term" value="P:negative regulation of DNA-templated transcription initiation"/>
    <property type="evidence" value="ECO:0007669"/>
    <property type="project" value="TreeGrafter"/>
</dbReference>
<sequence>MALLVGRHLNKIDKKGRVSVPKPYREAVLAEGFAGVYIYPYFKFPALEGAGEAFMKRISASLEDNLELFSDAQEDLAAITLENTFQLSFDPEGRISLPVELCLHAGLDGQALFVGRGSRFQIWSPDAYEEHRSGALERAKATGATLKLSPQLSPQQSPRKDRGA</sequence>
<keyword evidence="11" id="KW-1185">Reference proteome</keyword>
<feature type="domain" description="SpoVT-AbrB" evidence="9">
    <location>
        <begin position="84"/>
        <end position="127"/>
    </location>
</feature>
<dbReference type="InterPro" id="IPR038619">
    <property type="entry name" value="MraZ_sf"/>
</dbReference>
<comment type="subcellular location">
    <subcellularLocation>
        <location evidence="7">Cytoplasm</location>
        <location evidence="7">Nucleoid</location>
    </subcellularLocation>
</comment>
<dbReference type="InterPro" id="IPR037914">
    <property type="entry name" value="SpoVT-AbrB_sf"/>
</dbReference>
<evidence type="ECO:0000256" key="4">
    <source>
        <dbReference type="ARBA" id="ARBA00023015"/>
    </source>
</evidence>
<evidence type="ECO:0000256" key="7">
    <source>
        <dbReference type="HAMAP-Rule" id="MF_01008"/>
    </source>
</evidence>
<organism evidence="10 11">
    <name type="scientific">Magnetovibrio blakemorei</name>
    <dbReference type="NCBI Taxonomy" id="28181"/>
    <lineage>
        <taxon>Bacteria</taxon>
        <taxon>Pseudomonadati</taxon>
        <taxon>Pseudomonadota</taxon>
        <taxon>Alphaproteobacteria</taxon>
        <taxon>Rhodospirillales</taxon>
        <taxon>Magnetovibrionaceae</taxon>
        <taxon>Magnetovibrio</taxon>
    </lineage>
</organism>
<dbReference type="Proteomes" id="UP000095347">
    <property type="component" value="Unassembled WGS sequence"/>
</dbReference>
<dbReference type="AlphaFoldDB" id="A0A1E5Q947"/>
<dbReference type="GO" id="GO:0003700">
    <property type="term" value="F:DNA-binding transcription factor activity"/>
    <property type="evidence" value="ECO:0007669"/>
    <property type="project" value="UniProtKB-UniRule"/>
</dbReference>
<dbReference type="EMBL" id="MCGG01000018">
    <property type="protein sequence ID" value="OEJ67901.1"/>
    <property type="molecule type" value="Genomic_DNA"/>
</dbReference>
<evidence type="ECO:0000256" key="6">
    <source>
        <dbReference type="ARBA" id="ARBA00023163"/>
    </source>
</evidence>
<dbReference type="OrthoDB" id="9807753at2"/>
<dbReference type="Gene3D" id="3.40.1550.20">
    <property type="entry name" value="Transcriptional regulator MraZ domain"/>
    <property type="match status" value="1"/>
</dbReference>
<dbReference type="PANTHER" id="PTHR34701:SF1">
    <property type="entry name" value="TRANSCRIPTIONAL REGULATOR MRAZ"/>
    <property type="match status" value="1"/>
</dbReference>
<dbReference type="GO" id="GO:0009295">
    <property type="term" value="C:nucleoid"/>
    <property type="evidence" value="ECO:0007669"/>
    <property type="project" value="UniProtKB-SubCell"/>
</dbReference>
<dbReference type="GO" id="GO:0000976">
    <property type="term" value="F:transcription cis-regulatory region binding"/>
    <property type="evidence" value="ECO:0007669"/>
    <property type="project" value="TreeGrafter"/>
</dbReference>
<dbReference type="InterPro" id="IPR035642">
    <property type="entry name" value="MraZ_N"/>
</dbReference>
<keyword evidence="2 7" id="KW-0963">Cytoplasm</keyword>
<dbReference type="InterPro" id="IPR003444">
    <property type="entry name" value="MraZ"/>
</dbReference>
<evidence type="ECO:0000313" key="10">
    <source>
        <dbReference type="EMBL" id="OEJ67901.1"/>
    </source>
</evidence>
<dbReference type="SUPFAM" id="SSF89447">
    <property type="entry name" value="AbrB/MazE/MraZ-like"/>
    <property type="match status" value="1"/>
</dbReference>
<comment type="similarity">
    <text evidence="7">Belongs to the MraZ family.</text>
</comment>
<gene>
    <name evidence="7" type="primary">mraZ</name>
    <name evidence="10" type="ORF">BEN30_07840</name>
</gene>
<dbReference type="GO" id="GO:0005737">
    <property type="term" value="C:cytoplasm"/>
    <property type="evidence" value="ECO:0007669"/>
    <property type="project" value="UniProtKB-UniRule"/>
</dbReference>
<dbReference type="CDD" id="cd16320">
    <property type="entry name" value="MraZ_N"/>
    <property type="match status" value="1"/>
</dbReference>
<dbReference type="InterPro" id="IPR035644">
    <property type="entry name" value="MraZ_C"/>
</dbReference>
<evidence type="ECO:0000256" key="5">
    <source>
        <dbReference type="ARBA" id="ARBA00023125"/>
    </source>
</evidence>
<evidence type="ECO:0000256" key="3">
    <source>
        <dbReference type="ARBA" id="ARBA00022737"/>
    </source>
</evidence>
<proteinExistence type="inferred from homology"/>
<protein>
    <recommendedName>
        <fullName evidence="1 7">Transcriptional regulator MraZ</fullName>
    </recommendedName>
</protein>
<name>A0A1E5Q947_9PROT</name>
<feature type="region of interest" description="Disordered" evidence="8">
    <location>
        <begin position="139"/>
        <end position="164"/>
    </location>
</feature>
<keyword evidence="3" id="KW-0677">Repeat</keyword>
<evidence type="ECO:0000256" key="2">
    <source>
        <dbReference type="ARBA" id="ARBA00022490"/>
    </source>
</evidence>
<reference evidence="11" key="1">
    <citation type="submission" date="2016-07" db="EMBL/GenBank/DDBJ databases">
        <authorList>
            <person name="Florea S."/>
            <person name="Webb J.S."/>
            <person name="Jaromczyk J."/>
            <person name="Schardl C.L."/>
        </authorList>
    </citation>
    <scope>NUCLEOTIDE SEQUENCE [LARGE SCALE GENOMIC DNA]</scope>
    <source>
        <strain evidence="11">MV-1</strain>
    </source>
</reference>
<evidence type="ECO:0000256" key="8">
    <source>
        <dbReference type="SAM" id="MobiDB-lite"/>
    </source>
</evidence>
<keyword evidence="5 7" id="KW-0238">DNA-binding</keyword>
<evidence type="ECO:0000256" key="1">
    <source>
        <dbReference type="ARBA" id="ARBA00013860"/>
    </source>
</evidence>
<dbReference type="CDD" id="cd16321">
    <property type="entry name" value="MraZ_C"/>
    <property type="match status" value="1"/>
</dbReference>
<dbReference type="InterPro" id="IPR007159">
    <property type="entry name" value="SpoVT-AbrB_dom"/>
</dbReference>
<evidence type="ECO:0000313" key="11">
    <source>
        <dbReference type="Proteomes" id="UP000095347"/>
    </source>
</evidence>
<comment type="subunit">
    <text evidence="7">Forms oligomers.</text>
</comment>
<dbReference type="PANTHER" id="PTHR34701">
    <property type="entry name" value="TRANSCRIPTIONAL REGULATOR MRAZ"/>
    <property type="match status" value="1"/>
</dbReference>
<dbReference type="InterPro" id="IPR020603">
    <property type="entry name" value="MraZ_dom"/>
</dbReference>
<evidence type="ECO:0000259" key="9">
    <source>
        <dbReference type="PROSITE" id="PS51740"/>
    </source>
</evidence>
<feature type="compositionally biased region" description="Polar residues" evidence="8">
    <location>
        <begin position="148"/>
        <end position="157"/>
    </location>
</feature>
<dbReference type="RefSeq" id="WP_069957490.1">
    <property type="nucleotide sequence ID" value="NZ_MCGG01000018.1"/>
</dbReference>
<dbReference type="PROSITE" id="PS51740">
    <property type="entry name" value="SPOVT_ABRB"/>
    <property type="match status" value="2"/>
</dbReference>
<keyword evidence="4 7" id="KW-0805">Transcription regulation</keyword>